<dbReference type="Proteomes" id="UP001316803">
    <property type="component" value="Unassembled WGS sequence"/>
</dbReference>
<sequence length="217" mass="24529">MDMIALLIITAIPTTAGVAQAISAQRNKDKEKIDERRMKKFHLDVRCAGDSKQAKELNGGRIVVKADRLWVGPPDVVQKGDYGYVAESFYIEYPDPERAPAPLGLVSQVWDDPPLLNWIYVDKDTMELKYGGKSASIAHHIGPWDWSQDEEQVVFDDMEAAFINAFYAVERLPGKWQLFFDWKGDQLAGYLPAKMNKVQVELHRNMVVTAEEAETAT</sequence>
<keyword evidence="1" id="KW-0732">Signal</keyword>
<protein>
    <submittedName>
        <fullName evidence="2">Uncharacterized protein</fullName>
    </submittedName>
</protein>
<name>A0AAN8EFF5_9EURO</name>
<dbReference type="PANTHER" id="PTHR38049">
    <property type="entry name" value="RICIN B LECTIN DOMAIN-CONTAINING PROTEIN"/>
    <property type="match status" value="1"/>
</dbReference>
<dbReference type="EMBL" id="JAKLMC020000048">
    <property type="protein sequence ID" value="KAK5948375.1"/>
    <property type="molecule type" value="Genomic_DNA"/>
</dbReference>
<gene>
    <name evidence="2" type="ORF">OHC33_010549</name>
</gene>
<keyword evidence="3" id="KW-1185">Reference proteome</keyword>
<evidence type="ECO:0000256" key="1">
    <source>
        <dbReference type="SAM" id="SignalP"/>
    </source>
</evidence>
<feature type="chain" id="PRO_5042842321" evidence="1">
    <location>
        <begin position="22"/>
        <end position="217"/>
    </location>
</feature>
<feature type="signal peptide" evidence="1">
    <location>
        <begin position="1"/>
        <end position="21"/>
    </location>
</feature>
<dbReference type="PANTHER" id="PTHR38049:SF1">
    <property type="entry name" value="PROTEIN KINASE DOMAIN-CONTAINING PROTEIN"/>
    <property type="match status" value="1"/>
</dbReference>
<comment type="caution">
    <text evidence="2">The sequence shown here is derived from an EMBL/GenBank/DDBJ whole genome shotgun (WGS) entry which is preliminary data.</text>
</comment>
<reference evidence="2 3" key="1">
    <citation type="submission" date="2022-12" db="EMBL/GenBank/DDBJ databases">
        <title>Genomic features and morphological characterization of a novel Knufia sp. strain isolated from spacecraft assembly facility.</title>
        <authorList>
            <person name="Teixeira M."/>
            <person name="Chander A.M."/>
            <person name="Stajich J.E."/>
            <person name="Venkateswaran K."/>
        </authorList>
    </citation>
    <scope>NUCLEOTIDE SEQUENCE [LARGE SCALE GENOMIC DNA]</scope>
    <source>
        <strain evidence="2 3">FJI-L2-BK-P2</strain>
    </source>
</reference>
<evidence type="ECO:0000313" key="2">
    <source>
        <dbReference type="EMBL" id="KAK5948375.1"/>
    </source>
</evidence>
<organism evidence="2 3">
    <name type="scientific">Knufia fluminis</name>
    <dbReference type="NCBI Taxonomy" id="191047"/>
    <lineage>
        <taxon>Eukaryota</taxon>
        <taxon>Fungi</taxon>
        <taxon>Dikarya</taxon>
        <taxon>Ascomycota</taxon>
        <taxon>Pezizomycotina</taxon>
        <taxon>Eurotiomycetes</taxon>
        <taxon>Chaetothyriomycetidae</taxon>
        <taxon>Chaetothyriales</taxon>
        <taxon>Trichomeriaceae</taxon>
        <taxon>Knufia</taxon>
    </lineage>
</organism>
<evidence type="ECO:0000313" key="3">
    <source>
        <dbReference type="Proteomes" id="UP001316803"/>
    </source>
</evidence>
<dbReference type="AlphaFoldDB" id="A0AAN8EFF5"/>
<accession>A0AAN8EFF5</accession>
<proteinExistence type="predicted"/>